<dbReference type="RefSeq" id="WP_395822830.1">
    <property type="nucleotide sequence ID" value="NZ_CP043494.1"/>
</dbReference>
<reference evidence="1 2" key="1">
    <citation type="submission" date="2019-08" db="EMBL/GenBank/DDBJ databases">
        <title>Archangium and Cystobacter genomes.</title>
        <authorList>
            <person name="Chen I.-C.K."/>
            <person name="Wielgoss S."/>
        </authorList>
    </citation>
    <scope>NUCLEOTIDE SEQUENCE [LARGE SCALE GENOMIC DNA]</scope>
    <source>
        <strain evidence="1 2">Cbm 6</strain>
    </source>
</reference>
<name>A0ABY9WTF7_9BACT</name>
<proteinExistence type="predicted"/>
<dbReference type="EMBL" id="CP043494">
    <property type="protein sequence ID" value="WNG46444.1"/>
    <property type="molecule type" value="Genomic_DNA"/>
</dbReference>
<evidence type="ECO:0000313" key="2">
    <source>
        <dbReference type="Proteomes" id="UP001611383"/>
    </source>
</evidence>
<accession>A0ABY9WTF7</accession>
<keyword evidence="2" id="KW-1185">Reference proteome</keyword>
<organism evidence="1 2">
    <name type="scientific">Archangium minus</name>
    <dbReference type="NCBI Taxonomy" id="83450"/>
    <lineage>
        <taxon>Bacteria</taxon>
        <taxon>Pseudomonadati</taxon>
        <taxon>Myxococcota</taxon>
        <taxon>Myxococcia</taxon>
        <taxon>Myxococcales</taxon>
        <taxon>Cystobacterineae</taxon>
        <taxon>Archangiaceae</taxon>
        <taxon>Archangium</taxon>
    </lineage>
</organism>
<protein>
    <recommendedName>
        <fullName evidence="3">Glycosyltransferase family 1 protein</fullName>
    </recommendedName>
</protein>
<sequence length="297" mass="32738">MNIALDGAAPRLAFLGPSALVPHMLGTCDWASTRLFLVERGNAAPVLAEVRSWAPDVCLVLSPETWRAEDVQALPGLKVGVVAAPLYEPALLAHLSGLVHPTPGGFHWLTWPENPWPEALKGLPVLQTLPLPVDVSALPARPRFESLEVVVPEWTMTPPKVLEELRRLGPIRMLPARLEGVALRDAVAEAGVLVYCSRDVLGRLDPLPLYALAAGVLLVTDAPFPQDWGIEWEDEYLHKPHETLAGTVEEARKLPQNYQPVRMRAWQKVRELFEASSAYRRLVHDARLFSSHLTGGT</sequence>
<dbReference type="Proteomes" id="UP001611383">
    <property type="component" value="Chromosome"/>
</dbReference>
<gene>
    <name evidence="1" type="ORF">F0U60_21750</name>
</gene>
<evidence type="ECO:0000313" key="1">
    <source>
        <dbReference type="EMBL" id="WNG46444.1"/>
    </source>
</evidence>
<evidence type="ECO:0008006" key="3">
    <source>
        <dbReference type="Google" id="ProtNLM"/>
    </source>
</evidence>